<dbReference type="RefSeq" id="WP_204007594.1">
    <property type="nucleotide sequence ID" value="NZ_BOOZ01000015.1"/>
</dbReference>
<sequence>MTAAGNGARGPARRRTKALIIGAGIGGLTAAATLRRVGVDVEIYEGADDLRPGGSALSLSANARVALRTLDLDLDVERRGRVYPALRLCTATGEPIRTVPFARLGERLGAHNVAIHRAELHQALLAAAGDPQVRLGATARRFQVAGDRVRVEFHDGRTAEGDLLIGADGFHSAVRRQLAGPEVPREPGYVCWLATVALRHPRIRDGYAAHYWGRGQRFGLVQLDGDRVYWWGTLNMAAAVARDWRGGKAEIERAYAGWAEEVRAAVAQTPESAIISVPARDRPFLERWGDGPVTLLGDAAHPMLPSLGQGAALAIEDAVVLAHCLRQAADRSTALRRYETARRERTRWMVREAHSLSRVEQLAHPLADLARRLYLRWLPDRLLDRRNEVALTFPGVPEPTVTAR</sequence>
<dbReference type="EMBL" id="BOOZ01000015">
    <property type="protein sequence ID" value="GIJ09975.1"/>
    <property type="molecule type" value="Genomic_DNA"/>
</dbReference>
<keyword evidence="7" id="KW-1185">Reference proteome</keyword>
<evidence type="ECO:0000256" key="3">
    <source>
        <dbReference type="ARBA" id="ARBA00022827"/>
    </source>
</evidence>
<protein>
    <submittedName>
        <fullName evidence="6">FAD-dependent monooxygenase</fullName>
    </submittedName>
</protein>
<reference evidence="6 7" key="1">
    <citation type="submission" date="2021-01" db="EMBL/GenBank/DDBJ databases">
        <title>Whole genome shotgun sequence of Verrucosispora andamanensis NBRC 109075.</title>
        <authorList>
            <person name="Komaki H."/>
            <person name="Tamura T."/>
        </authorList>
    </citation>
    <scope>NUCLEOTIDE SEQUENCE [LARGE SCALE GENOMIC DNA]</scope>
    <source>
        <strain evidence="6 7">NBRC 109075</strain>
    </source>
</reference>
<keyword evidence="2" id="KW-0285">Flavoprotein</keyword>
<proteinExistence type="predicted"/>
<dbReference type="InterPro" id="IPR036188">
    <property type="entry name" value="FAD/NAD-bd_sf"/>
</dbReference>
<dbReference type="PANTHER" id="PTHR46496:SF1">
    <property type="entry name" value="ZEAXANTHIN EPOXIDASE, CHLOROPLASTIC"/>
    <property type="match status" value="1"/>
</dbReference>
<dbReference type="Proteomes" id="UP000647017">
    <property type="component" value="Unassembled WGS sequence"/>
</dbReference>
<accession>A0ABQ4HWE2</accession>
<organism evidence="6 7">
    <name type="scientific">Micromonospora andamanensis</name>
    <dbReference type="NCBI Taxonomy" id="1287068"/>
    <lineage>
        <taxon>Bacteria</taxon>
        <taxon>Bacillati</taxon>
        <taxon>Actinomycetota</taxon>
        <taxon>Actinomycetes</taxon>
        <taxon>Micromonosporales</taxon>
        <taxon>Micromonosporaceae</taxon>
        <taxon>Micromonospora</taxon>
    </lineage>
</organism>
<keyword evidence="6" id="KW-0503">Monooxygenase</keyword>
<keyword evidence="3" id="KW-0274">FAD</keyword>
<dbReference type="Gene3D" id="3.50.50.60">
    <property type="entry name" value="FAD/NAD(P)-binding domain"/>
    <property type="match status" value="1"/>
</dbReference>
<evidence type="ECO:0000256" key="2">
    <source>
        <dbReference type="ARBA" id="ARBA00022630"/>
    </source>
</evidence>
<dbReference type="InterPro" id="IPR002938">
    <property type="entry name" value="FAD-bd"/>
</dbReference>
<feature type="domain" description="FAD-binding" evidence="5">
    <location>
        <begin position="15"/>
        <end position="352"/>
    </location>
</feature>
<name>A0ABQ4HWE2_9ACTN</name>
<gene>
    <name evidence="6" type="ORF">Van01_31890</name>
</gene>
<comment type="caution">
    <text evidence="6">The sequence shown here is derived from an EMBL/GenBank/DDBJ whole genome shotgun (WGS) entry which is preliminary data.</text>
</comment>
<dbReference type="SUPFAM" id="SSF51905">
    <property type="entry name" value="FAD/NAD(P)-binding domain"/>
    <property type="match status" value="1"/>
</dbReference>
<evidence type="ECO:0000256" key="1">
    <source>
        <dbReference type="ARBA" id="ARBA00001974"/>
    </source>
</evidence>
<evidence type="ECO:0000313" key="6">
    <source>
        <dbReference type="EMBL" id="GIJ09975.1"/>
    </source>
</evidence>
<evidence type="ECO:0000259" key="5">
    <source>
        <dbReference type="Pfam" id="PF01494"/>
    </source>
</evidence>
<dbReference type="Pfam" id="PF01494">
    <property type="entry name" value="FAD_binding_3"/>
    <property type="match status" value="1"/>
</dbReference>
<keyword evidence="4" id="KW-0560">Oxidoreductase</keyword>
<evidence type="ECO:0000256" key="4">
    <source>
        <dbReference type="ARBA" id="ARBA00023002"/>
    </source>
</evidence>
<dbReference type="PRINTS" id="PR00420">
    <property type="entry name" value="RNGMNOXGNASE"/>
</dbReference>
<comment type="cofactor">
    <cofactor evidence="1">
        <name>FAD</name>
        <dbReference type="ChEBI" id="CHEBI:57692"/>
    </cofactor>
</comment>
<dbReference type="PANTHER" id="PTHR46496">
    <property type="match status" value="1"/>
</dbReference>
<evidence type="ECO:0000313" key="7">
    <source>
        <dbReference type="Proteomes" id="UP000647017"/>
    </source>
</evidence>
<dbReference type="GO" id="GO:0004497">
    <property type="term" value="F:monooxygenase activity"/>
    <property type="evidence" value="ECO:0007669"/>
    <property type="project" value="UniProtKB-KW"/>
</dbReference>